<feature type="transmembrane region" description="Helical" evidence="7">
    <location>
        <begin position="79"/>
        <end position="100"/>
    </location>
</feature>
<name>A0ABP9ND99_9GAMM</name>
<protein>
    <submittedName>
        <fullName evidence="9">MFS transporter</fullName>
    </submittedName>
</protein>
<sequence>MTIKQKPKLRWGFIILLVVGAVVNYLDRSNLSIANTTIAQEFGLSQTQMGFLLSAFLWPYALANLPAGWLVDKFGPKKMFAWASGLWSVVTIICGFLNTYSMFYAMRVVLGVAESPFFTSGLKATQTWFSKEERGVPVSIINTGSQIANAIAPPLLTILMLTMSWRGMFVIVGVFGLLVMLVWLKVYRNPTPEEVKLIKGENDTETSKANEVQASWGDLLKQKMTWFMILGNFGIMFTIWVYLTWLPSYLEKEQGFTLKQMGWIASIPFFCGIIGVLLGGLISDFAIRRGIQPINVRKIPIVGGAIIAAASVAPIAFIDNTVLSIVLLSVGYFASQLPSGVIWTLAADVAPSNQVGSLGAIQNFGGFLGAAMAPIVTGIILDKTGSFGYVFILGACLLIMGAISYGIFLKKPISHH</sequence>
<accession>A0ABP9ND99</accession>
<dbReference type="PANTHER" id="PTHR11662:SF399">
    <property type="entry name" value="FI19708P1-RELATED"/>
    <property type="match status" value="1"/>
</dbReference>
<evidence type="ECO:0000259" key="8">
    <source>
        <dbReference type="PROSITE" id="PS50850"/>
    </source>
</evidence>
<evidence type="ECO:0000256" key="6">
    <source>
        <dbReference type="ARBA" id="ARBA00038514"/>
    </source>
</evidence>
<dbReference type="InterPro" id="IPR036259">
    <property type="entry name" value="MFS_trans_sf"/>
</dbReference>
<organism evidence="9 10">
    <name type="scientific">Orbus sasakiae</name>
    <dbReference type="NCBI Taxonomy" id="1078475"/>
    <lineage>
        <taxon>Bacteria</taxon>
        <taxon>Pseudomonadati</taxon>
        <taxon>Pseudomonadota</taxon>
        <taxon>Gammaproteobacteria</taxon>
        <taxon>Orbales</taxon>
        <taxon>Orbaceae</taxon>
        <taxon>Orbus</taxon>
    </lineage>
</organism>
<comment type="similarity">
    <text evidence="6">Belongs to the major facilitator superfamily. Phthalate permease family.</text>
</comment>
<keyword evidence="2" id="KW-1003">Cell membrane</keyword>
<reference evidence="10" key="1">
    <citation type="journal article" date="2019" name="Int. J. Syst. Evol. Microbiol.">
        <title>The Global Catalogue of Microorganisms (GCM) 10K type strain sequencing project: providing services to taxonomists for standard genome sequencing and annotation.</title>
        <authorList>
            <consortium name="The Broad Institute Genomics Platform"/>
            <consortium name="The Broad Institute Genome Sequencing Center for Infectious Disease"/>
            <person name="Wu L."/>
            <person name="Ma J."/>
        </authorList>
    </citation>
    <scope>NUCLEOTIDE SEQUENCE [LARGE SCALE GENOMIC DNA]</scope>
    <source>
        <strain evidence="10">JCM 18050</strain>
    </source>
</reference>
<feature type="transmembrane region" description="Helical" evidence="7">
    <location>
        <begin position="358"/>
        <end position="381"/>
    </location>
</feature>
<feature type="transmembrane region" description="Helical" evidence="7">
    <location>
        <begin position="224"/>
        <end position="243"/>
    </location>
</feature>
<dbReference type="InterPro" id="IPR020846">
    <property type="entry name" value="MFS_dom"/>
</dbReference>
<dbReference type="PANTHER" id="PTHR11662">
    <property type="entry name" value="SOLUTE CARRIER FAMILY 17"/>
    <property type="match status" value="1"/>
</dbReference>
<dbReference type="SUPFAM" id="SSF103473">
    <property type="entry name" value="MFS general substrate transporter"/>
    <property type="match status" value="1"/>
</dbReference>
<keyword evidence="4 7" id="KW-1133">Transmembrane helix</keyword>
<evidence type="ECO:0000256" key="3">
    <source>
        <dbReference type="ARBA" id="ARBA00022692"/>
    </source>
</evidence>
<evidence type="ECO:0000256" key="5">
    <source>
        <dbReference type="ARBA" id="ARBA00023136"/>
    </source>
</evidence>
<keyword evidence="5 7" id="KW-0472">Membrane</keyword>
<feature type="domain" description="Major facilitator superfamily (MFS) profile" evidence="8">
    <location>
        <begin position="13"/>
        <end position="413"/>
    </location>
</feature>
<feature type="transmembrane region" description="Helical" evidence="7">
    <location>
        <begin position="9"/>
        <end position="26"/>
    </location>
</feature>
<dbReference type="EMBL" id="BAABHY010000015">
    <property type="protein sequence ID" value="GAA5115083.1"/>
    <property type="molecule type" value="Genomic_DNA"/>
</dbReference>
<feature type="transmembrane region" description="Helical" evidence="7">
    <location>
        <begin position="263"/>
        <end position="287"/>
    </location>
</feature>
<evidence type="ECO:0000256" key="2">
    <source>
        <dbReference type="ARBA" id="ARBA00022475"/>
    </source>
</evidence>
<evidence type="ECO:0000313" key="9">
    <source>
        <dbReference type="EMBL" id="GAA5115083.1"/>
    </source>
</evidence>
<dbReference type="InterPro" id="IPR050382">
    <property type="entry name" value="MFS_Na/Anion_cotransporter"/>
</dbReference>
<feature type="transmembrane region" description="Helical" evidence="7">
    <location>
        <begin position="299"/>
        <end position="318"/>
    </location>
</feature>
<evidence type="ECO:0000256" key="1">
    <source>
        <dbReference type="ARBA" id="ARBA00004651"/>
    </source>
</evidence>
<gene>
    <name evidence="9" type="ORF">GCM10023211_25480</name>
</gene>
<keyword evidence="10" id="KW-1185">Reference proteome</keyword>
<evidence type="ECO:0000256" key="4">
    <source>
        <dbReference type="ARBA" id="ARBA00022989"/>
    </source>
</evidence>
<dbReference type="Proteomes" id="UP001500171">
    <property type="component" value="Unassembled WGS sequence"/>
</dbReference>
<feature type="transmembrane region" description="Helical" evidence="7">
    <location>
        <begin position="163"/>
        <end position="184"/>
    </location>
</feature>
<dbReference type="Gene3D" id="1.20.1250.20">
    <property type="entry name" value="MFS general substrate transporter like domains"/>
    <property type="match status" value="2"/>
</dbReference>
<dbReference type="CDD" id="cd17319">
    <property type="entry name" value="MFS_ExuT_GudP_like"/>
    <property type="match status" value="1"/>
</dbReference>
<proteinExistence type="inferred from homology"/>
<dbReference type="PIRSF" id="PIRSF002808">
    <property type="entry name" value="Hexose_phosphate_transp"/>
    <property type="match status" value="1"/>
</dbReference>
<dbReference type="InterPro" id="IPR011701">
    <property type="entry name" value="MFS"/>
</dbReference>
<comment type="caution">
    <text evidence="9">The sequence shown here is derived from an EMBL/GenBank/DDBJ whole genome shotgun (WGS) entry which is preliminary data.</text>
</comment>
<comment type="subcellular location">
    <subcellularLocation>
        <location evidence="1">Cell membrane</location>
        <topology evidence="1">Multi-pass membrane protein</topology>
    </subcellularLocation>
</comment>
<dbReference type="InterPro" id="IPR000849">
    <property type="entry name" value="Sugar_P_transporter"/>
</dbReference>
<feature type="transmembrane region" description="Helical" evidence="7">
    <location>
        <begin position="46"/>
        <end position="67"/>
    </location>
</feature>
<dbReference type="PROSITE" id="PS50850">
    <property type="entry name" value="MFS"/>
    <property type="match status" value="1"/>
</dbReference>
<dbReference type="Pfam" id="PF07690">
    <property type="entry name" value="MFS_1"/>
    <property type="match status" value="1"/>
</dbReference>
<dbReference type="RefSeq" id="WP_345492784.1">
    <property type="nucleotide sequence ID" value="NZ_BAABHY010000015.1"/>
</dbReference>
<keyword evidence="3 7" id="KW-0812">Transmembrane</keyword>
<feature type="transmembrane region" description="Helical" evidence="7">
    <location>
        <begin position="387"/>
        <end position="408"/>
    </location>
</feature>
<evidence type="ECO:0000256" key="7">
    <source>
        <dbReference type="SAM" id="Phobius"/>
    </source>
</evidence>
<evidence type="ECO:0000313" key="10">
    <source>
        <dbReference type="Proteomes" id="UP001500171"/>
    </source>
</evidence>